<protein>
    <submittedName>
        <fullName evidence="3">XRE family transcriptional regulator</fullName>
    </submittedName>
</protein>
<dbReference type="Gene3D" id="1.10.260.40">
    <property type="entry name" value="lambda repressor-like DNA-binding domains"/>
    <property type="match status" value="1"/>
</dbReference>
<dbReference type="SUPFAM" id="SSF47413">
    <property type="entry name" value="lambda repressor-like DNA-binding domains"/>
    <property type="match status" value="1"/>
</dbReference>
<dbReference type="RefSeq" id="WP_027975860.1">
    <property type="nucleotide sequence ID" value="NZ_PEBM01000044.1"/>
</dbReference>
<proteinExistence type="predicted"/>
<evidence type="ECO:0000313" key="3">
    <source>
        <dbReference type="EMBL" id="PHV56471.1"/>
    </source>
</evidence>
<dbReference type="Proteomes" id="UP000222913">
    <property type="component" value="Unassembled WGS sequence"/>
</dbReference>
<organism evidence="3 4">
    <name type="scientific">Streptococcus macedonicus</name>
    <name type="common">Streptococcus gallolyticus macedonicus</name>
    <dbReference type="NCBI Taxonomy" id="59310"/>
    <lineage>
        <taxon>Bacteria</taxon>
        <taxon>Bacillati</taxon>
        <taxon>Bacillota</taxon>
        <taxon>Bacilli</taxon>
        <taxon>Lactobacillales</taxon>
        <taxon>Streptococcaceae</taxon>
        <taxon>Streptococcus</taxon>
    </lineage>
</organism>
<evidence type="ECO:0000259" key="2">
    <source>
        <dbReference type="PROSITE" id="PS50943"/>
    </source>
</evidence>
<sequence length="108" mass="12600">MENKLQKFIAQRIRILRKQAGMTQMELEEKAGLGFNYIYKLENKPSNITISTLYKIIEALEVDIPTFFDMKQGIDEETEDLLLLLAELPKQKRHEFTKALSILIKSLK</sequence>
<dbReference type="SMART" id="SM00530">
    <property type="entry name" value="HTH_XRE"/>
    <property type="match status" value="1"/>
</dbReference>
<dbReference type="PROSITE" id="PS50943">
    <property type="entry name" value="HTH_CROC1"/>
    <property type="match status" value="1"/>
</dbReference>
<dbReference type="Pfam" id="PF01381">
    <property type="entry name" value="HTH_3"/>
    <property type="match status" value="1"/>
</dbReference>
<gene>
    <name evidence="3" type="ORF">CS010_07850</name>
</gene>
<evidence type="ECO:0000256" key="1">
    <source>
        <dbReference type="ARBA" id="ARBA00023125"/>
    </source>
</evidence>
<dbReference type="InterPro" id="IPR010982">
    <property type="entry name" value="Lambda_DNA-bd_dom_sf"/>
</dbReference>
<feature type="domain" description="HTH cro/C1-type" evidence="2">
    <location>
        <begin position="13"/>
        <end position="67"/>
    </location>
</feature>
<name>A0A2G3NSD1_STRMC</name>
<keyword evidence="1" id="KW-0238">DNA-binding</keyword>
<dbReference type="InterPro" id="IPR001387">
    <property type="entry name" value="Cro/C1-type_HTH"/>
</dbReference>
<dbReference type="CDD" id="cd00093">
    <property type="entry name" value="HTH_XRE"/>
    <property type="match status" value="1"/>
</dbReference>
<reference evidence="3 4" key="1">
    <citation type="submission" date="2017-10" db="EMBL/GenBank/DDBJ databases">
        <title>Whole-genome sequence of three Streptococcus macedonicus strains isolated from Italian cheeses of the Veneto region.</title>
        <authorList>
            <person name="Treu L."/>
            <person name="De Diego-Diaz B."/>
            <person name="Papadimitriou K."/>
            <person name="Tsakalidou E."/>
            <person name="Corich V."/>
            <person name="Giacomini A."/>
        </authorList>
    </citation>
    <scope>NUCLEOTIDE SEQUENCE [LARGE SCALE GENOMIC DNA]</scope>
    <source>
        <strain evidence="3 4">27MV</strain>
    </source>
</reference>
<evidence type="ECO:0000313" key="4">
    <source>
        <dbReference type="Proteomes" id="UP000222913"/>
    </source>
</evidence>
<dbReference type="GO" id="GO:0005829">
    <property type="term" value="C:cytosol"/>
    <property type="evidence" value="ECO:0007669"/>
    <property type="project" value="TreeGrafter"/>
</dbReference>
<dbReference type="PANTHER" id="PTHR46797:SF1">
    <property type="entry name" value="METHYLPHOSPHONATE SYNTHASE"/>
    <property type="match status" value="1"/>
</dbReference>
<dbReference type="EMBL" id="PEBM01000044">
    <property type="protein sequence ID" value="PHV56471.1"/>
    <property type="molecule type" value="Genomic_DNA"/>
</dbReference>
<dbReference type="GO" id="GO:0003677">
    <property type="term" value="F:DNA binding"/>
    <property type="evidence" value="ECO:0007669"/>
    <property type="project" value="UniProtKB-KW"/>
</dbReference>
<dbReference type="AlphaFoldDB" id="A0A2G3NSD1"/>
<dbReference type="PANTHER" id="PTHR46797">
    <property type="entry name" value="HTH-TYPE TRANSCRIPTIONAL REGULATOR"/>
    <property type="match status" value="1"/>
</dbReference>
<accession>A0A2G3NSD1</accession>
<comment type="caution">
    <text evidence="3">The sequence shown here is derived from an EMBL/GenBank/DDBJ whole genome shotgun (WGS) entry which is preliminary data.</text>
</comment>
<dbReference type="GO" id="GO:0003700">
    <property type="term" value="F:DNA-binding transcription factor activity"/>
    <property type="evidence" value="ECO:0007669"/>
    <property type="project" value="TreeGrafter"/>
</dbReference>
<dbReference type="InterPro" id="IPR050807">
    <property type="entry name" value="TransReg_Diox_bact_type"/>
</dbReference>